<reference evidence="1" key="1">
    <citation type="submission" date="2023-10" db="EMBL/GenBank/DDBJ databases">
        <authorList>
            <person name="Chen Y."/>
            <person name="Shah S."/>
            <person name="Dougan E. K."/>
            <person name="Thang M."/>
            <person name="Chan C."/>
        </authorList>
    </citation>
    <scope>NUCLEOTIDE SEQUENCE [LARGE SCALE GENOMIC DNA]</scope>
</reference>
<dbReference type="EMBL" id="CAUYUJ010014870">
    <property type="protein sequence ID" value="CAK0847071.1"/>
    <property type="molecule type" value="Genomic_DNA"/>
</dbReference>
<dbReference type="InterPro" id="IPR004119">
    <property type="entry name" value="EcKL"/>
</dbReference>
<evidence type="ECO:0008006" key="3">
    <source>
        <dbReference type="Google" id="ProtNLM"/>
    </source>
</evidence>
<protein>
    <recommendedName>
        <fullName evidence="3">Aminoglycoside phosphotransferase domain-containing protein</fullName>
    </recommendedName>
</protein>
<dbReference type="PANTHER" id="PTHR11012">
    <property type="entry name" value="PROTEIN KINASE-LIKE DOMAIN-CONTAINING"/>
    <property type="match status" value="1"/>
</dbReference>
<dbReference type="SUPFAM" id="SSF56112">
    <property type="entry name" value="Protein kinase-like (PK-like)"/>
    <property type="match status" value="1"/>
</dbReference>
<gene>
    <name evidence="1" type="ORF">PCOR1329_LOCUS40385</name>
</gene>
<keyword evidence="2" id="KW-1185">Reference proteome</keyword>
<evidence type="ECO:0000313" key="2">
    <source>
        <dbReference type="Proteomes" id="UP001189429"/>
    </source>
</evidence>
<proteinExistence type="predicted"/>
<sequence>MEGCVALRDAAACERAGRLDQAARHFRRAYRLWPELDSAMHSDGVPAALRREADALARPLDEEEEWRLARACWPALQGLGLADGELAAVSSRCLQRLWTGLGYVVRLSLSGTEGSECSAIAKVVRLPDEAEDWHRRDLDSYGVEAAFYERGLAQRLQLTGAACPTGLHVERGDGGRLTICMTEAPGTHARRLSRAQALAALSWLARLHASCWGPAAAAAAVAAGLHAQGCYWRLGRPGDDPGGREAPEPAGLRSRLRLASPGLDARLRADHLHTVCHGDAKGANMLFDEGGGVAFVDFQWACQASAAKDLAYCLTCGYPEDLEDGEEEYLGHYHRELAALLRADAVRPGLQQVRDSYQLACCDLARFQCTAGWWGNAQALRARAAAVLDRVDGGSPLPSEEAYRDAIFGAFPV</sequence>
<dbReference type="Gene3D" id="3.90.1200.10">
    <property type="match status" value="1"/>
</dbReference>
<dbReference type="Proteomes" id="UP001189429">
    <property type="component" value="Unassembled WGS sequence"/>
</dbReference>
<accession>A0ABN9TM56</accession>
<dbReference type="InterPro" id="IPR011009">
    <property type="entry name" value="Kinase-like_dom_sf"/>
</dbReference>
<dbReference type="Pfam" id="PF02958">
    <property type="entry name" value="EcKL"/>
    <property type="match status" value="1"/>
</dbReference>
<organism evidence="1 2">
    <name type="scientific">Prorocentrum cordatum</name>
    <dbReference type="NCBI Taxonomy" id="2364126"/>
    <lineage>
        <taxon>Eukaryota</taxon>
        <taxon>Sar</taxon>
        <taxon>Alveolata</taxon>
        <taxon>Dinophyceae</taxon>
        <taxon>Prorocentrales</taxon>
        <taxon>Prorocentraceae</taxon>
        <taxon>Prorocentrum</taxon>
    </lineage>
</organism>
<dbReference type="PANTHER" id="PTHR11012:SF30">
    <property type="entry name" value="PROTEIN KINASE-LIKE DOMAIN-CONTAINING"/>
    <property type="match status" value="1"/>
</dbReference>
<name>A0ABN9TM56_9DINO</name>
<evidence type="ECO:0000313" key="1">
    <source>
        <dbReference type="EMBL" id="CAK0847071.1"/>
    </source>
</evidence>
<comment type="caution">
    <text evidence="1">The sequence shown here is derived from an EMBL/GenBank/DDBJ whole genome shotgun (WGS) entry which is preliminary data.</text>
</comment>